<dbReference type="Proteomes" id="UP000799302">
    <property type="component" value="Unassembled WGS sequence"/>
</dbReference>
<gene>
    <name evidence="2" type="ORF">BT63DRAFT_111855</name>
</gene>
<organism evidence="2 3">
    <name type="scientific">Microthyrium microscopicum</name>
    <dbReference type="NCBI Taxonomy" id="703497"/>
    <lineage>
        <taxon>Eukaryota</taxon>
        <taxon>Fungi</taxon>
        <taxon>Dikarya</taxon>
        <taxon>Ascomycota</taxon>
        <taxon>Pezizomycotina</taxon>
        <taxon>Dothideomycetes</taxon>
        <taxon>Dothideomycetes incertae sedis</taxon>
        <taxon>Microthyriales</taxon>
        <taxon>Microthyriaceae</taxon>
        <taxon>Microthyrium</taxon>
    </lineage>
</organism>
<keyword evidence="1" id="KW-1133">Transmembrane helix</keyword>
<protein>
    <submittedName>
        <fullName evidence="2">Uncharacterized protein</fullName>
    </submittedName>
</protein>
<keyword evidence="1" id="KW-0472">Membrane</keyword>
<dbReference type="AlphaFoldDB" id="A0A6A6TWB4"/>
<evidence type="ECO:0000313" key="2">
    <source>
        <dbReference type="EMBL" id="KAF2663766.1"/>
    </source>
</evidence>
<reference evidence="2" key="1">
    <citation type="journal article" date="2020" name="Stud. Mycol.">
        <title>101 Dothideomycetes genomes: a test case for predicting lifestyles and emergence of pathogens.</title>
        <authorList>
            <person name="Haridas S."/>
            <person name="Albert R."/>
            <person name="Binder M."/>
            <person name="Bloem J."/>
            <person name="Labutti K."/>
            <person name="Salamov A."/>
            <person name="Andreopoulos B."/>
            <person name="Baker S."/>
            <person name="Barry K."/>
            <person name="Bills G."/>
            <person name="Bluhm B."/>
            <person name="Cannon C."/>
            <person name="Castanera R."/>
            <person name="Culley D."/>
            <person name="Daum C."/>
            <person name="Ezra D."/>
            <person name="Gonzalez J."/>
            <person name="Henrissat B."/>
            <person name="Kuo A."/>
            <person name="Liang C."/>
            <person name="Lipzen A."/>
            <person name="Lutzoni F."/>
            <person name="Magnuson J."/>
            <person name="Mondo S."/>
            <person name="Nolan M."/>
            <person name="Ohm R."/>
            <person name="Pangilinan J."/>
            <person name="Park H.-J."/>
            <person name="Ramirez L."/>
            <person name="Alfaro M."/>
            <person name="Sun H."/>
            <person name="Tritt A."/>
            <person name="Yoshinaga Y."/>
            <person name="Zwiers L.-H."/>
            <person name="Turgeon B."/>
            <person name="Goodwin S."/>
            <person name="Spatafora J."/>
            <person name="Crous P."/>
            <person name="Grigoriev I."/>
        </authorList>
    </citation>
    <scope>NUCLEOTIDE SEQUENCE</scope>
    <source>
        <strain evidence="2">CBS 115976</strain>
    </source>
</reference>
<keyword evidence="1" id="KW-0812">Transmembrane</keyword>
<keyword evidence="3" id="KW-1185">Reference proteome</keyword>
<evidence type="ECO:0000256" key="1">
    <source>
        <dbReference type="SAM" id="Phobius"/>
    </source>
</evidence>
<proteinExistence type="predicted"/>
<dbReference type="EMBL" id="MU004244">
    <property type="protein sequence ID" value="KAF2663766.1"/>
    <property type="molecule type" value="Genomic_DNA"/>
</dbReference>
<sequence length="196" mass="21991">MGIIVFAVAYYTAEITLHRAILRSHRMPDSSMDLILITRQAAKMRFVSVLDFVKRLKQEHSRGFWYFSSSISLAILGIFARVLTITSLDEEERKSYIALLAEYRWILRISSTGAGLLKYGVAVLDANGQLLEQMQSPISPAENETLLSPDIGISPEDGNWKGDTFYLQSLDYASNGSNDRSIYDLDFFGFDISGVS</sequence>
<accession>A0A6A6TWB4</accession>
<evidence type="ECO:0000313" key="3">
    <source>
        <dbReference type="Proteomes" id="UP000799302"/>
    </source>
</evidence>
<dbReference type="OrthoDB" id="4158631at2759"/>
<name>A0A6A6TWB4_9PEZI</name>
<feature type="transmembrane region" description="Helical" evidence="1">
    <location>
        <begin position="64"/>
        <end position="85"/>
    </location>
</feature>